<reference evidence="2" key="1">
    <citation type="submission" date="2021-12" db="EMBL/GenBank/DDBJ databases">
        <authorList>
            <person name="Rodrigo-Torres L."/>
            <person name="Arahal R. D."/>
            <person name="Lucena T."/>
        </authorList>
    </citation>
    <scope>NUCLEOTIDE SEQUENCE</scope>
    <source>
        <strain evidence="2">CECT 8267</strain>
    </source>
</reference>
<organism evidence="2 3">
    <name type="scientific">Sinobacterium norvegicum</name>
    <dbReference type="NCBI Taxonomy" id="1641715"/>
    <lineage>
        <taxon>Bacteria</taxon>
        <taxon>Pseudomonadati</taxon>
        <taxon>Pseudomonadota</taxon>
        <taxon>Gammaproteobacteria</taxon>
        <taxon>Cellvibrionales</taxon>
        <taxon>Spongiibacteraceae</taxon>
        <taxon>Sinobacterium</taxon>
    </lineage>
</organism>
<dbReference type="InterPro" id="IPR016032">
    <property type="entry name" value="Sig_transdc_resp-reg_C-effctor"/>
</dbReference>
<gene>
    <name evidence="2" type="ORF">SIN8267_01294</name>
</gene>
<evidence type="ECO:0000313" key="2">
    <source>
        <dbReference type="EMBL" id="CAH0991192.1"/>
    </source>
</evidence>
<evidence type="ECO:0000313" key="3">
    <source>
        <dbReference type="Proteomes" id="UP000838100"/>
    </source>
</evidence>
<dbReference type="RefSeq" id="WP_237443849.1">
    <property type="nucleotide sequence ID" value="NZ_CAKLPX010000001.1"/>
</dbReference>
<proteinExistence type="predicted"/>
<dbReference type="SMART" id="SM00421">
    <property type="entry name" value="HTH_LUXR"/>
    <property type="match status" value="1"/>
</dbReference>
<evidence type="ECO:0000259" key="1">
    <source>
        <dbReference type="SMART" id="SM00421"/>
    </source>
</evidence>
<protein>
    <recommendedName>
        <fullName evidence="1">HTH luxR-type domain-containing protein</fullName>
    </recommendedName>
</protein>
<accession>A0ABM9ADC4</accession>
<keyword evidence="3" id="KW-1185">Reference proteome</keyword>
<feature type="domain" description="HTH luxR-type" evidence="1">
    <location>
        <begin position="309"/>
        <end position="366"/>
    </location>
</feature>
<dbReference type="SUPFAM" id="SSF46894">
    <property type="entry name" value="C-terminal effector domain of the bipartite response regulators"/>
    <property type="match status" value="1"/>
</dbReference>
<dbReference type="Gene3D" id="1.10.10.10">
    <property type="entry name" value="Winged helix-like DNA-binding domain superfamily/Winged helix DNA-binding domain"/>
    <property type="match status" value="1"/>
</dbReference>
<dbReference type="InterPro" id="IPR000792">
    <property type="entry name" value="Tscrpt_reg_LuxR_C"/>
</dbReference>
<dbReference type="EMBL" id="CAKLPX010000001">
    <property type="protein sequence ID" value="CAH0991192.1"/>
    <property type="molecule type" value="Genomic_DNA"/>
</dbReference>
<dbReference type="InterPro" id="IPR036388">
    <property type="entry name" value="WH-like_DNA-bd_sf"/>
</dbReference>
<name>A0ABM9ADC4_9GAMM</name>
<sequence>MADHPQALVDSIYAGIVEPTPWQPFLQQLRQALNCQVAGMWFRSPFTEQATLSMSDSDEQFTDFIPLFFQKFQQQSLIFKQPVEHGEVTLFSEVLSKQVIKESAFYADYLKPNDIIDGLQLYIEEPNGLQMWIQLGRSSQHRYFDQQDKDYCNQFSTHLCRALTIYSSLKNAEARANINAEVVEQLSVGIITLDRNGHIVDTNDIAKSLLTKADGIEINQAKLRLLDSEQQQVFRRALDSVITEQDSSPLSPSVEVMRIPQRCGMDLGLLIRYAATTPWYQGRGCPSVVIYLCDPAVQRDTREAFVAKLFGLTLAEASLAILLSDGMTISEAAISLALTENSARTVSKRIFAKTGTRRQAELVKLILNSVAILG</sequence>
<dbReference type="Proteomes" id="UP000838100">
    <property type="component" value="Unassembled WGS sequence"/>
</dbReference>
<comment type="caution">
    <text evidence="2">The sequence shown here is derived from an EMBL/GenBank/DDBJ whole genome shotgun (WGS) entry which is preliminary data.</text>
</comment>